<proteinExistence type="predicted"/>
<protein>
    <submittedName>
        <fullName evidence="2">Uncharacterized protein</fullName>
    </submittedName>
</protein>
<name>A0A4Q8Y7A6_RHILE</name>
<feature type="compositionally biased region" description="Polar residues" evidence="1">
    <location>
        <begin position="88"/>
        <end position="102"/>
    </location>
</feature>
<sequence length="109" mass="12142">MPEGMRTRLAFAAFPDIRPVPSHGAGLVFLGQLQSYRRPFRLEYFRFSSNHENALSLCFHAIPNAKPLHTFAGIALRIRPCPIFSTSSPTSKAFPSAMQPTLRSVPVSR</sequence>
<feature type="region of interest" description="Disordered" evidence="1">
    <location>
        <begin position="88"/>
        <end position="109"/>
    </location>
</feature>
<dbReference type="EMBL" id="SIPC01000001">
    <property type="protein sequence ID" value="TAX74458.1"/>
    <property type="molecule type" value="Genomic_DNA"/>
</dbReference>
<evidence type="ECO:0000256" key="1">
    <source>
        <dbReference type="SAM" id="MobiDB-lite"/>
    </source>
</evidence>
<dbReference type="AlphaFoldDB" id="A0A4Q8Y7A6"/>
<dbReference type="Proteomes" id="UP000293652">
    <property type="component" value="Unassembled WGS sequence"/>
</dbReference>
<evidence type="ECO:0000313" key="3">
    <source>
        <dbReference type="Proteomes" id="UP000293652"/>
    </source>
</evidence>
<evidence type="ECO:0000313" key="2">
    <source>
        <dbReference type="EMBL" id="TAX74458.1"/>
    </source>
</evidence>
<accession>A0A4Q8Y7A6</accession>
<gene>
    <name evidence="2" type="ORF">ELI03_23095</name>
</gene>
<reference evidence="2 3" key="1">
    <citation type="submission" date="2019-02" db="EMBL/GenBank/DDBJ databases">
        <title>The genomic architecture of introgression among sibling species of bacteria.</title>
        <authorList>
            <person name="Cavassim M.I.A."/>
            <person name="Moeskjaer S."/>
            <person name="Moslemi C."/>
            <person name="Fields B."/>
            <person name="Bachmann A."/>
            <person name="Vilhjalmsson B."/>
            <person name="Schierup M.H."/>
            <person name="Young J.P.W."/>
            <person name="Andersen S.U."/>
        </authorList>
    </citation>
    <scope>NUCLEOTIDE SEQUENCE [LARGE SCALE GENOMIC DNA]</scope>
    <source>
        <strain evidence="2 3">SM145A</strain>
    </source>
</reference>
<organism evidence="2 3">
    <name type="scientific">Rhizobium leguminosarum</name>
    <dbReference type="NCBI Taxonomy" id="384"/>
    <lineage>
        <taxon>Bacteria</taxon>
        <taxon>Pseudomonadati</taxon>
        <taxon>Pseudomonadota</taxon>
        <taxon>Alphaproteobacteria</taxon>
        <taxon>Hyphomicrobiales</taxon>
        <taxon>Rhizobiaceae</taxon>
        <taxon>Rhizobium/Agrobacterium group</taxon>
        <taxon>Rhizobium</taxon>
    </lineage>
</organism>
<comment type="caution">
    <text evidence="2">The sequence shown here is derived from an EMBL/GenBank/DDBJ whole genome shotgun (WGS) entry which is preliminary data.</text>
</comment>